<feature type="transmembrane region" description="Helical" evidence="1">
    <location>
        <begin position="32"/>
        <end position="56"/>
    </location>
</feature>
<gene>
    <name evidence="3" type="ORF">EV684_112190</name>
</gene>
<dbReference type="PANTHER" id="PTHR37946:SF1">
    <property type="entry name" value="SLL1969 PROTEIN"/>
    <property type="match status" value="1"/>
</dbReference>
<evidence type="ECO:0000256" key="1">
    <source>
        <dbReference type="SAM" id="Phobius"/>
    </source>
</evidence>
<evidence type="ECO:0000313" key="3">
    <source>
        <dbReference type="EMBL" id="TCP00752.1"/>
    </source>
</evidence>
<evidence type="ECO:0000259" key="2">
    <source>
        <dbReference type="Pfam" id="PF12697"/>
    </source>
</evidence>
<protein>
    <submittedName>
        <fullName evidence="3">Alpha/beta hydrolase family protein</fullName>
    </submittedName>
</protein>
<dbReference type="RefSeq" id="WP_132648794.1">
    <property type="nucleotide sequence ID" value="NZ_CP181386.1"/>
</dbReference>
<accession>A0A4R2M2K6</accession>
<dbReference type="GeneID" id="99683211"/>
<evidence type="ECO:0000313" key="4">
    <source>
        <dbReference type="Proteomes" id="UP000295106"/>
    </source>
</evidence>
<dbReference type="OrthoDB" id="275181at2"/>
<dbReference type="Gene3D" id="3.40.50.1820">
    <property type="entry name" value="alpha/beta hydrolase"/>
    <property type="match status" value="1"/>
</dbReference>
<keyword evidence="1" id="KW-1133">Transmembrane helix</keyword>
<name>A0A4R2M2K6_RUBGE</name>
<proteinExistence type="predicted"/>
<keyword evidence="1" id="KW-0472">Membrane</keyword>
<organism evidence="3 4">
    <name type="scientific">Rubrivivax gelatinosus</name>
    <name type="common">Rhodocyclus gelatinosus</name>
    <name type="synonym">Rhodopseudomonas gelatinosa</name>
    <dbReference type="NCBI Taxonomy" id="28068"/>
    <lineage>
        <taxon>Bacteria</taxon>
        <taxon>Pseudomonadati</taxon>
        <taxon>Pseudomonadota</taxon>
        <taxon>Betaproteobacteria</taxon>
        <taxon>Burkholderiales</taxon>
        <taxon>Sphaerotilaceae</taxon>
        <taxon>Rubrivivax</taxon>
    </lineage>
</organism>
<dbReference type="AlphaFoldDB" id="A0A4R2M2K6"/>
<dbReference type="GO" id="GO:0016787">
    <property type="term" value="F:hydrolase activity"/>
    <property type="evidence" value="ECO:0007669"/>
    <property type="project" value="UniProtKB-KW"/>
</dbReference>
<sequence>MRLAHLQKATTCSLAGLACAWAVPALKDGRIGAALGGALLILLLYALVLGAEFLLLRLVHGDDPTPRANAGQLLAAWWGEVLAAPRVFCWQQPFRSRLWPDHLPLQAGGRRGVLLIHGFVCNRGVWNPWLARLQADGVPFVALDLEPVFCSIDEYVLPIERAVLRLEQATGRAPVVVAHSMGGLALRRWWAECGDATRVHHAITLGSPHHGTWLARFAFSHNGRQMQLHAGWLRSLVERERTRTRPAMTCFYSHCDNIVFPPSTAMLDGADNRHLDGVAHVHMVTRPEPWNELMLRLRD</sequence>
<feature type="domain" description="AB hydrolase-1" evidence="2">
    <location>
        <begin position="113"/>
        <end position="243"/>
    </location>
</feature>
<dbReference type="Proteomes" id="UP000295106">
    <property type="component" value="Unassembled WGS sequence"/>
</dbReference>
<keyword evidence="3" id="KW-0378">Hydrolase</keyword>
<dbReference type="Pfam" id="PF12697">
    <property type="entry name" value="Abhydrolase_6"/>
    <property type="match status" value="1"/>
</dbReference>
<dbReference type="EMBL" id="SLXD01000012">
    <property type="protein sequence ID" value="TCP00752.1"/>
    <property type="molecule type" value="Genomic_DNA"/>
</dbReference>
<keyword evidence="1" id="KW-0812">Transmembrane</keyword>
<comment type="caution">
    <text evidence="3">The sequence shown here is derived from an EMBL/GenBank/DDBJ whole genome shotgun (WGS) entry which is preliminary data.</text>
</comment>
<dbReference type="InterPro" id="IPR000073">
    <property type="entry name" value="AB_hydrolase_1"/>
</dbReference>
<dbReference type="InterPro" id="IPR029058">
    <property type="entry name" value="AB_hydrolase_fold"/>
</dbReference>
<dbReference type="SUPFAM" id="SSF53474">
    <property type="entry name" value="alpha/beta-Hydrolases"/>
    <property type="match status" value="1"/>
</dbReference>
<reference evidence="3 4" key="1">
    <citation type="submission" date="2019-03" db="EMBL/GenBank/DDBJ databases">
        <title>Genomic Encyclopedia of Type Strains, Phase IV (KMG-IV): sequencing the most valuable type-strain genomes for metagenomic binning, comparative biology and taxonomic classification.</title>
        <authorList>
            <person name="Goeker M."/>
        </authorList>
    </citation>
    <scope>NUCLEOTIDE SEQUENCE [LARGE SCALE GENOMIC DNA]</scope>
    <source>
        <strain evidence="3 4">DSM 1709</strain>
    </source>
</reference>
<dbReference type="PROSITE" id="PS51257">
    <property type="entry name" value="PROKAR_LIPOPROTEIN"/>
    <property type="match status" value="1"/>
</dbReference>
<dbReference type="PANTHER" id="PTHR37946">
    <property type="entry name" value="SLL1969 PROTEIN"/>
    <property type="match status" value="1"/>
</dbReference>